<feature type="transmembrane region" description="Helical" evidence="1">
    <location>
        <begin position="135"/>
        <end position="168"/>
    </location>
</feature>
<evidence type="ECO:0000313" key="3">
    <source>
        <dbReference type="Proteomes" id="UP001295423"/>
    </source>
</evidence>
<accession>A0AAD2CU08</accession>
<dbReference type="PANTHER" id="PTHR31134:SF1">
    <property type="entry name" value="TRANSMEMBRANE PROTEIN 128"/>
    <property type="match status" value="1"/>
</dbReference>
<dbReference type="InterPro" id="IPR033579">
    <property type="entry name" value="TMEM128"/>
</dbReference>
<dbReference type="AlphaFoldDB" id="A0AAD2CU08"/>
<reference evidence="2" key="1">
    <citation type="submission" date="2023-08" db="EMBL/GenBank/DDBJ databases">
        <authorList>
            <person name="Audoor S."/>
            <person name="Bilcke G."/>
        </authorList>
    </citation>
    <scope>NUCLEOTIDE SEQUENCE</scope>
</reference>
<comment type="caution">
    <text evidence="2">The sequence shown here is derived from an EMBL/GenBank/DDBJ whole genome shotgun (WGS) entry which is preliminary data.</text>
</comment>
<dbReference type="EMBL" id="CAKOGP040001112">
    <property type="protein sequence ID" value="CAJ1943172.1"/>
    <property type="molecule type" value="Genomic_DNA"/>
</dbReference>
<keyword evidence="1" id="KW-0472">Membrane</keyword>
<dbReference type="PANTHER" id="PTHR31134">
    <property type="entry name" value="TRANSMEMBRANE PROTEIN 128"/>
    <property type="match status" value="1"/>
</dbReference>
<keyword evidence="1" id="KW-0812">Transmembrane</keyword>
<evidence type="ECO:0000313" key="2">
    <source>
        <dbReference type="EMBL" id="CAJ1943172.1"/>
    </source>
</evidence>
<feature type="transmembrane region" description="Helical" evidence="1">
    <location>
        <begin position="68"/>
        <end position="86"/>
    </location>
</feature>
<organism evidence="2 3">
    <name type="scientific">Cylindrotheca closterium</name>
    <dbReference type="NCBI Taxonomy" id="2856"/>
    <lineage>
        <taxon>Eukaryota</taxon>
        <taxon>Sar</taxon>
        <taxon>Stramenopiles</taxon>
        <taxon>Ochrophyta</taxon>
        <taxon>Bacillariophyta</taxon>
        <taxon>Bacillariophyceae</taxon>
        <taxon>Bacillariophycidae</taxon>
        <taxon>Bacillariales</taxon>
        <taxon>Bacillariaceae</taxon>
        <taxon>Cylindrotheca</taxon>
    </lineage>
</organism>
<keyword evidence="3" id="KW-1185">Reference proteome</keyword>
<proteinExistence type="predicted"/>
<gene>
    <name evidence="2" type="ORF">CYCCA115_LOCUS8312</name>
</gene>
<protein>
    <submittedName>
        <fullName evidence="2">Uncharacterized protein</fullName>
    </submittedName>
</protein>
<keyword evidence="1" id="KW-1133">Transmembrane helix</keyword>
<dbReference type="Pfam" id="PF20479">
    <property type="entry name" value="TMEM128"/>
    <property type="match status" value="1"/>
</dbReference>
<dbReference type="Proteomes" id="UP001295423">
    <property type="component" value="Unassembled WGS sequence"/>
</dbReference>
<name>A0AAD2CU08_9STRA</name>
<feature type="transmembrane region" description="Helical" evidence="1">
    <location>
        <begin position="107"/>
        <end position="129"/>
    </location>
</feature>
<sequence>MDVEASRRQRGRKTPMDNPYSDTAAPLHYWHPMNVLRRGVYIGVSLYGLNYFNAYETIMRDPSVSHEWFKFAIAASVALLFVKGYVEIYAGKLKNQKVSYASFPRSTHAAIMLILLSSLAYHIALWPAYGAKTMLIMFLFAMFLLHFCLLFPTYVQNLVAFIVLGFFLQEYK</sequence>
<evidence type="ECO:0000256" key="1">
    <source>
        <dbReference type="SAM" id="Phobius"/>
    </source>
</evidence>